<evidence type="ECO:0000313" key="4">
    <source>
        <dbReference type="EMBL" id="CCA67688.1"/>
    </source>
</evidence>
<dbReference type="GO" id="GO:0000709">
    <property type="term" value="P:meiotic joint molecule formation"/>
    <property type="evidence" value="ECO:0007669"/>
    <property type="project" value="TreeGrafter"/>
</dbReference>
<keyword evidence="5" id="KW-1185">Reference proteome</keyword>
<evidence type="ECO:0000256" key="3">
    <source>
        <dbReference type="ARBA" id="ARBA00023204"/>
    </source>
</evidence>
<dbReference type="Proteomes" id="UP000007148">
    <property type="component" value="Unassembled WGS sequence"/>
</dbReference>
<dbReference type="PANTHER" id="PTHR28529:SF2">
    <property type="entry name" value="DNA REPAIR PROTEIN SWI5 HOMOLOG"/>
    <property type="match status" value="1"/>
</dbReference>
<keyword evidence="3" id="KW-0234">DNA repair</keyword>
<sequence>MSVQMSKEAMLAEIHTLEQALQGEDPSVIVSRHIKLLHDYNESKDAAQALMGKLAIAKGTTVTRLHEKYQLSLRD</sequence>
<dbReference type="InParanoid" id="G4T8N6"/>
<dbReference type="GO" id="GO:0010772">
    <property type="term" value="P:meiotic DNA recombinase assembly involved in reciprocal meiotic recombination"/>
    <property type="evidence" value="ECO:0007669"/>
    <property type="project" value="TreeGrafter"/>
</dbReference>
<comment type="caution">
    <text evidence="4">The sequence shown here is derived from an EMBL/GenBank/DDBJ whole genome shotgun (WGS) entry which is preliminary data.</text>
</comment>
<dbReference type="eggNOG" id="ENOG502SBQH">
    <property type="taxonomic scope" value="Eukaryota"/>
</dbReference>
<dbReference type="InterPro" id="IPR010760">
    <property type="entry name" value="DNA-repair_Swi5"/>
</dbReference>
<dbReference type="HOGENOM" id="CLU_106110_4_0_1"/>
<dbReference type="EMBL" id="CAFZ01000018">
    <property type="protein sequence ID" value="CCA67688.1"/>
    <property type="molecule type" value="Genomic_DNA"/>
</dbReference>
<dbReference type="Pfam" id="PF07061">
    <property type="entry name" value="Swi5"/>
    <property type="match status" value="1"/>
</dbReference>
<gene>
    <name evidence="4" type="ORF">PIIN_01515</name>
</gene>
<evidence type="ECO:0000313" key="5">
    <source>
        <dbReference type="Proteomes" id="UP000007148"/>
    </source>
</evidence>
<dbReference type="GO" id="GO:0034974">
    <property type="term" value="C:Swi5-Swi2 complex"/>
    <property type="evidence" value="ECO:0007669"/>
    <property type="project" value="TreeGrafter"/>
</dbReference>
<dbReference type="Gene3D" id="1.20.5.170">
    <property type="match status" value="1"/>
</dbReference>
<proteinExistence type="inferred from homology"/>
<dbReference type="PANTHER" id="PTHR28529">
    <property type="entry name" value="DNA REPAIR PROTEIN SWI5 HOMOLOG"/>
    <property type="match status" value="1"/>
</dbReference>
<dbReference type="OrthoDB" id="255837at2759"/>
<keyword evidence="2" id="KW-0227">DNA damage</keyword>
<evidence type="ECO:0000256" key="1">
    <source>
        <dbReference type="ARBA" id="ARBA00008060"/>
    </source>
</evidence>
<name>G4T8N6_SERID</name>
<protein>
    <submittedName>
        <fullName evidence="4">Uncharacterized protein</fullName>
    </submittedName>
</protein>
<accession>G4T8N6</accession>
<dbReference type="STRING" id="1109443.G4T8N6"/>
<dbReference type="OMA" id="RQVHNDY"/>
<dbReference type="FunCoup" id="G4T8N6">
    <property type="interactions" value="77"/>
</dbReference>
<dbReference type="AlphaFoldDB" id="G4T8N6"/>
<comment type="similarity">
    <text evidence="1">Belongs to the SWI5/SAE3 family.</text>
</comment>
<reference evidence="4 5" key="1">
    <citation type="journal article" date="2011" name="PLoS Pathog.">
        <title>Endophytic Life Strategies Decoded by Genome and Transcriptome Analyses of the Mutualistic Root Symbiont Piriformospora indica.</title>
        <authorList>
            <person name="Zuccaro A."/>
            <person name="Lahrmann U."/>
            <person name="Guldener U."/>
            <person name="Langen G."/>
            <person name="Pfiffi S."/>
            <person name="Biedenkopf D."/>
            <person name="Wong P."/>
            <person name="Samans B."/>
            <person name="Grimm C."/>
            <person name="Basiewicz M."/>
            <person name="Murat C."/>
            <person name="Martin F."/>
            <person name="Kogel K.H."/>
        </authorList>
    </citation>
    <scope>NUCLEOTIDE SEQUENCE [LARGE SCALE GENOMIC DNA]</scope>
    <source>
        <strain evidence="4 5">DSM 11827</strain>
    </source>
</reference>
<dbReference type="GO" id="GO:0032798">
    <property type="term" value="C:Swi5-Sfr1 complex"/>
    <property type="evidence" value="ECO:0007669"/>
    <property type="project" value="TreeGrafter"/>
</dbReference>
<organism evidence="4 5">
    <name type="scientific">Serendipita indica (strain DSM 11827)</name>
    <name type="common">Root endophyte fungus</name>
    <name type="synonym">Piriformospora indica</name>
    <dbReference type="NCBI Taxonomy" id="1109443"/>
    <lineage>
        <taxon>Eukaryota</taxon>
        <taxon>Fungi</taxon>
        <taxon>Dikarya</taxon>
        <taxon>Basidiomycota</taxon>
        <taxon>Agaricomycotina</taxon>
        <taxon>Agaricomycetes</taxon>
        <taxon>Sebacinales</taxon>
        <taxon>Serendipitaceae</taxon>
        <taxon>Serendipita</taxon>
    </lineage>
</organism>
<evidence type="ECO:0000256" key="2">
    <source>
        <dbReference type="ARBA" id="ARBA00022763"/>
    </source>
</evidence>